<keyword evidence="1 2" id="KW-0732">Signal</keyword>
<keyword evidence="5" id="KW-1185">Reference proteome</keyword>
<dbReference type="EMBL" id="JBHTLQ010000003">
    <property type="protein sequence ID" value="MFD1189318.1"/>
    <property type="molecule type" value="Genomic_DNA"/>
</dbReference>
<feature type="chain" id="PRO_5047147856" evidence="2">
    <location>
        <begin position="27"/>
        <end position="354"/>
    </location>
</feature>
<reference evidence="5" key="1">
    <citation type="journal article" date="2019" name="Int. J. Syst. Evol. Microbiol.">
        <title>The Global Catalogue of Microorganisms (GCM) 10K type strain sequencing project: providing services to taxonomists for standard genome sequencing and annotation.</title>
        <authorList>
            <consortium name="The Broad Institute Genomics Platform"/>
            <consortium name="The Broad Institute Genome Sequencing Center for Infectious Disease"/>
            <person name="Wu L."/>
            <person name="Ma J."/>
        </authorList>
    </citation>
    <scope>NUCLEOTIDE SEQUENCE [LARGE SCALE GENOMIC DNA]</scope>
    <source>
        <strain evidence="5">CCUG 55074</strain>
    </source>
</reference>
<dbReference type="InterPro" id="IPR050811">
    <property type="entry name" value="Phosphate_ABC_transporter"/>
</dbReference>
<evidence type="ECO:0000256" key="2">
    <source>
        <dbReference type="SAM" id="SignalP"/>
    </source>
</evidence>
<organism evidence="4 5">
    <name type="scientific">Phenylobacterium conjunctum</name>
    <dbReference type="NCBI Taxonomy" id="1298959"/>
    <lineage>
        <taxon>Bacteria</taxon>
        <taxon>Pseudomonadati</taxon>
        <taxon>Pseudomonadota</taxon>
        <taxon>Alphaproteobacteria</taxon>
        <taxon>Caulobacterales</taxon>
        <taxon>Caulobacteraceae</taxon>
        <taxon>Phenylobacterium</taxon>
    </lineage>
</organism>
<name>A0ABW3SXC4_9CAUL</name>
<proteinExistence type="predicted"/>
<accession>A0ABW3SXC4</accession>
<dbReference type="PROSITE" id="PS51257">
    <property type="entry name" value="PROKAR_LIPOPROTEIN"/>
    <property type="match status" value="1"/>
</dbReference>
<feature type="signal peptide" evidence="2">
    <location>
        <begin position="1"/>
        <end position="26"/>
    </location>
</feature>
<dbReference type="Pfam" id="PF12849">
    <property type="entry name" value="PBP_like_2"/>
    <property type="match status" value="1"/>
</dbReference>
<evidence type="ECO:0000256" key="1">
    <source>
        <dbReference type="ARBA" id="ARBA00022729"/>
    </source>
</evidence>
<dbReference type="SUPFAM" id="SSF53850">
    <property type="entry name" value="Periplasmic binding protein-like II"/>
    <property type="match status" value="1"/>
</dbReference>
<dbReference type="RefSeq" id="WP_377352176.1">
    <property type="nucleotide sequence ID" value="NZ_JBHTLQ010000003.1"/>
</dbReference>
<evidence type="ECO:0000313" key="4">
    <source>
        <dbReference type="EMBL" id="MFD1189318.1"/>
    </source>
</evidence>
<feature type="domain" description="PBP" evidence="3">
    <location>
        <begin position="29"/>
        <end position="314"/>
    </location>
</feature>
<dbReference type="PANTHER" id="PTHR30570:SF1">
    <property type="entry name" value="PHOSPHATE-BINDING PROTEIN PSTS"/>
    <property type="match status" value="1"/>
</dbReference>
<evidence type="ECO:0000313" key="5">
    <source>
        <dbReference type="Proteomes" id="UP001597216"/>
    </source>
</evidence>
<dbReference type="Gene3D" id="3.40.190.10">
    <property type="entry name" value="Periplasmic binding protein-like II"/>
    <property type="match status" value="2"/>
</dbReference>
<dbReference type="Proteomes" id="UP001597216">
    <property type="component" value="Unassembled WGS sequence"/>
</dbReference>
<dbReference type="PANTHER" id="PTHR30570">
    <property type="entry name" value="PERIPLASMIC PHOSPHATE BINDING COMPONENT OF PHOSPHATE ABC TRANSPORTER"/>
    <property type="match status" value="1"/>
</dbReference>
<comment type="caution">
    <text evidence="4">The sequence shown here is derived from an EMBL/GenBank/DDBJ whole genome shotgun (WGS) entry which is preliminary data.</text>
</comment>
<evidence type="ECO:0000259" key="3">
    <source>
        <dbReference type="Pfam" id="PF12849"/>
    </source>
</evidence>
<protein>
    <submittedName>
        <fullName evidence="4">Substrate-binding domain-containing protein</fullName>
    </submittedName>
</protein>
<gene>
    <name evidence="4" type="ORF">ACFQ27_01890</name>
</gene>
<dbReference type="InterPro" id="IPR024370">
    <property type="entry name" value="PBP_domain"/>
</dbReference>
<sequence>MKPTLLLSVSAALLVAACGQSGGSNSAPKSASGRSAVWAAGSSTVFPFATRVAENVARTTGGRPAKVESLGTGGGFKLFCGGTGQAYPDIATASRAIKKSEFEKCAANGVTEIVEVKIGFDGIVVASAKSGPNYDLTQEALYKGLAAELPDGAGFKANANKTWNQVDPALPNEPILVYGPPPTSGTRDAFSELALEKGAGKLLAALKASDEDGFKSKSHTVRSDGAWVDAGENDNAIVQTLEKTPHSLGVFGYSFLENNMDKVKGAKVHGVAPTFATISSGEYPLSRSLYIYVKKANIGVTPGLKEFVQAFVSDAATGKGGYLQERGLIPLPADEHEAQKKALESLPVISAPKS</sequence>